<dbReference type="Proteomes" id="UP000019116">
    <property type="component" value="Chromosome 2D"/>
</dbReference>
<dbReference type="OrthoDB" id="675342at2759"/>
<gene>
    <name evidence="2" type="primary">LOC123049931</name>
</gene>
<dbReference type="GeneID" id="123049931"/>
<evidence type="ECO:0000313" key="2">
    <source>
        <dbReference type="EnsemblPlants" id="TraesCS2D02G439400.1"/>
    </source>
</evidence>
<dbReference type="Gramene" id="TraesCS2D02G439400.1">
    <property type="protein sequence ID" value="TraesCS2D02G439400.1"/>
    <property type="gene ID" value="TraesCS2D02G439400"/>
</dbReference>
<dbReference type="Gramene" id="TraesARI2D03G01271820.1">
    <property type="protein sequence ID" value="TraesARI2D03G01271820.1"/>
    <property type="gene ID" value="TraesARI2D03G01271820"/>
</dbReference>
<reference evidence="2" key="1">
    <citation type="submission" date="2018-08" db="EMBL/GenBank/DDBJ databases">
        <authorList>
            <person name="Rossello M."/>
        </authorList>
    </citation>
    <scope>NUCLEOTIDE SEQUENCE [LARGE SCALE GENOMIC DNA]</scope>
    <source>
        <strain evidence="2">cv. Chinese Spring</strain>
    </source>
</reference>
<feature type="transmembrane region" description="Helical" evidence="1">
    <location>
        <begin position="174"/>
        <end position="190"/>
    </location>
</feature>
<dbReference type="Gramene" id="TraesLAC2D03G01206920.1">
    <property type="protein sequence ID" value="TraesLAC2D03G01206920.1"/>
    <property type="gene ID" value="TraesLAC2D03G01206920"/>
</dbReference>
<dbReference type="Gramene" id="TraesSTA2D03G01244240.1">
    <property type="protein sequence ID" value="TraesSTA2D03G01244240.1"/>
    <property type="gene ID" value="TraesSTA2D03G01244240"/>
</dbReference>
<dbReference type="Gramene" id="TraesJUL2D03G01263250.1">
    <property type="protein sequence ID" value="TraesJUL2D03G01263250.1"/>
    <property type="gene ID" value="TraesJUL2D03G01263250"/>
</dbReference>
<evidence type="ECO:0000256" key="1">
    <source>
        <dbReference type="SAM" id="Phobius"/>
    </source>
</evidence>
<dbReference type="Gramene" id="TraesNOR2D03G01271910.1">
    <property type="protein sequence ID" value="TraesNOR2D03G01271910.1"/>
    <property type="gene ID" value="TraesNOR2D03G01271910"/>
</dbReference>
<dbReference type="Gramene" id="TraesWEE_scaffold_091435_01G000100.1">
    <property type="protein sequence ID" value="TraesWEE_scaffold_091435_01G000100.1"/>
    <property type="gene ID" value="TraesWEE_scaffold_091435_01G000100"/>
</dbReference>
<accession>A0A3B6DJ89</accession>
<keyword evidence="1" id="KW-1133">Transmembrane helix</keyword>
<organism evidence="2">
    <name type="scientific">Triticum aestivum</name>
    <name type="common">Wheat</name>
    <dbReference type="NCBI Taxonomy" id="4565"/>
    <lineage>
        <taxon>Eukaryota</taxon>
        <taxon>Viridiplantae</taxon>
        <taxon>Streptophyta</taxon>
        <taxon>Embryophyta</taxon>
        <taxon>Tracheophyta</taxon>
        <taxon>Spermatophyta</taxon>
        <taxon>Magnoliopsida</taxon>
        <taxon>Liliopsida</taxon>
        <taxon>Poales</taxon>
        <taxon>Poaceae</taxon>
        <taxon>BOP clade</taxon>
        <taxon>Pooideae</taxon>
        <taxon>Triticodae</taxon>
        <taxon>Triticeae</taxon>
        <taxon>Triticinae</taxon>
        <taxon>Triticum</taxon>
    </lineage>
</organism>
<name>A0A3B6DJ89_WHEAT</name>
<dbReference type="Gramene" id="TraesLDM2D03G01256420.1">
    <property type="protein sequence ID" value="TraesLDM2D03G01256420.1"/>
    <property type="gene ID" value="TraesLDM2D03G01256420"/>
</dbReference>
<dbReference type="SMR" id="A0A3B6DJ89"/>
<proteinExistence type="predicted"/>
<dbReference type="AlphaFoldDB" id="A0A3B6DJ89"/>
<dbReference type="Gramene" id="TraesJAG2D03G01261300.1">
    <property type="protein sequence ID" value="TraesJAG2D03G01261300.1"/>
    <property type="gene ID" value="TraesJAG2D03G01261300"/>
</dbReference>
<dbReference type="Gramene" id="TraesCLE_scaffold_172616_01G000100.1">
    <property type="protein sequence ID" value="TraesCLE_scaffold_172616_01G000100.1"/>
    <property type="gene ID" value="TraesCLE_scaffold_172616_01G000100"/>
</dbReference>
<dbReference type="STRING" id="4565.A0A3B6DJ89"/>
<protein>
    <submittedName>
        <fullName evidence="2">Uncharacterized protein</fullName>
    </submittedName>
</protein>
<sequence>MDRNREHSKSHPSKKIKMPRKSFRLCQRNEYGTFSFGDRCLMLKTTSLYREKYNRTSLGLALDNYNELMRRGMLTWEAYTKHHLAINSSLQIIRNSIQKYKERRLQAGMFYLVPYTEGEGLETRTHLYHMPLKEALRKRRQEMKRRKQLLDASDNSKEYSNILDSMLRPSVKMLVMYTLSSIVLGCVILCF</sequence>
<dbReference type="Gramene" id="TraesROB_scaffold_075102_01G000200.1">
    <property type="protein sequence ID" value="TraesROB_scaffold_075102_01G000200.1"/>
    <property type="gene ID" value="TraesROB_scaffold_075102_01G000200"/>
</dbReference>
<dbReference type="Gramene" id="TraesMAC2D03G01253440.1">
    <property type="protein sequence ID" value="TraesMAC2D03G01253440.1"/>
    <property type="gene ID" value="TraesMAC2D03G01253440"/>
</dbReference>
<dbReference type="EnsemblPlants" id="TraesCS2D02G439400.1">
    <property type="protein sequence ID" value="TraesCS2D02G439400.1"/>
    <property type="gene ID" value="TraesCS2D02G439400"/>
</dbReference>
<dbReference type="RefSeq" id="XP_044328716.1">
    <property type="nucleotide sequence ID" value="XM_044472781.1"/>
</dbReference>
<reference evidence="2" key="2">
    <citation type="submission" date="2018-10" db="UniProtKB">
        <authorList>
            <consortium name="EnsemblPlants"/>
        </authorList>
    </citation>
    <scope>IDENTIFICATION</scope>
</reference>
<evidence type="ECO:0000313" key="3">
    <source>
        <dbReference type="Proteomes" id="UP000019116"/>
    </source>
</evidence>
<keyword evidence="1" id="KW-0472">Membrane</keyword>
<dbReference type="Gramene" id="TraesCS2D03G0984600.1">
    <property type="protein sequence ID" value="TraesCS2D03G0984600.1.CDS"/>
    <property type="gene ID" value="TraesCS2D03G0984600"/>
</dbReference>
<dbReference type="Gramene" id="TraesSYM2D03G01271060.1">
    <property type="protein sequence ID" value="TraesSYM2D03G01271060.1"/>
    <property type="gene ID" value="TraesSYM2D03G01271060"/>
</dbReference>
<dbReference type="Gramene" id="TraesPARA_EIv1.0_0731710.1">
    <property type="protein sequence ID" value="TraesPARA_EIv1.0_0731710.1.CDS"/>
    <property type="gene ID" value="TraesPARA_EIv1.0_0731710"/>
</dbReference>
<keyword evidence="1" id="KW-0812">Transmembrane</keyword>
<keyword evidence="3" id="KW-1185">Reference proteome</keyword>
<dbReference type="Gramene" id="TraesCAD_scaffold_018625_01G000100.1">
    <property type="protein sequence ID" value="TraesCAD_scaffold_018625_01G000100.1"/>
    <property type="gene ID" value="TraesCAD_scaffold_018625_01G000100"/>
</dbReference>